<dbReference type="EMBL" id="JAUNZN010000002">
    <property type="protein sequence ID" value="KAK4826073.1"/>
    <property type="molecule type" value="Genomic_DNA"/>
</dbReference>
<dbReference type="Proteomes" id="UP001333110">
    <property type="component" value="Unassembled WGS sequence"/>
</dbReference>
<comment type="caution">
    <text evidence="2">The sequence shown here is derived from an EMBL/GenBank/DDBJ whole genome shotgun (WGS) entry which is preliminary data.</text>
</comment>
<dbReference type="AlphaFoldDB" id="A0AAN7PGZ1"/>
<evidence type="ECO:0000313" key="3">
    <source>
        <dbReference type="Proteomes" id="UP001333110"/>
    </source>
</evidence>
<name>A0AAN7PGZ1_MYCAM</name>
<reference evidence="2 3" key="1">
    <citation type="journal article" date="2023" name="J. Hered.">
        <title>Chromosome-level genome of the wood stork (Mycteria americana) provides insight into avian chromosome evolution.</title>
        <authorList>
            <person name="Flamio R. Jr."/>
            <person name="Ramstad K.M."/>
        </authorList>
    </citation>
    <scope>NUCLEOTIDE SEQUENCE [LARGE SCALE GENOMIC DNA]</scope>
    <source>
        <tissue evidence="2">Blood</tissue>
    </source>
</reference>
<protein>
    <submittedName>
        <fullName evidence="2">Uncharacterized protein</fullName>
    </submittedName>
</protein>
<evidence type="ECO:0000256" key="1">
    <source>
        <dbReference type="SAM" id="MobiDB-lite"/>
    </source>
</evidence>
<accession>A0AAN7PGZ1</accession>
<evidence type="ECO:0000313" key="2">
    <source>
        <dbReference type="EMBL" id="KAK4826073.1"/>
    </source>
</evidence>
<keyword evidence="3" id="KW-1185">Reference proteome</keyword>
<proteinExistence type="predicted"/>
<feature type="region of interest" description="Disordered" evidence="1">
    <location>
        <begin position="46"/>
        <end position="88"/>
    </location>
</feature>
<sequence>MSSVKGHQDGWGLVYLSSEKRLRELGLLSPRIDSFEGSRAAACPRVNSAPFKEPKEEKEMGTTQNDTPSDTSQNYVKEQLSGIQNHMD</sequence>
<organism evidence="2 3">
    <name type="scientific">Mycteria americana</name>
    <name type="common">Wood stork</name>
    <dbReference type="NCBI Taxonomy" id="33587"/>
    <lineage>
        <taxon>Eukaryota</taxon>
        <taxon>Metazoa</taxon>
        <taxon>Chordata</taxon>
        <taxon>Craniata</taxon>
        <taxon>Vertebrata</taxon>
        <taxon>Euteleostomi</taxon>
        <taxon>Archelosauria</taxon>
        <taxon>Archosauria</taxon>
        <taxon>Dinosauria</taxon>
        <taxon>Saurischia</taxon>
        <taxon>Theropoda</taxon>
        <taxon>Coelurosauria</taxon>
        <taxon>Aves</taxon>
        <taxon>Neognathae</taxon>
        <taxon>Neoaves</taxon>
        <taxon>Aequornithes</taxon>
        <taxon>Ciconiiformes</taxon>
        <taxon>Ciconiidae</taxon>
        <taxon>Mycteria</taxon>
    </lineage>
</organism>
<feature type="compositionally biased region" description="Polar residues" evidence="1">
    <location>
        <begin position="61"/>
        <end position="88"/>
    </location>
</feature>
<gene>
    <name evidence="2" type="ORF">QYF61_005032</name>
</gene>